<feature type="domain" description="Cytochrome c" evidence="16">
    <location>
        <begin position="143"/>
        <end position="221"/>
    </location>
</feature>
<keyword evidence="9" id="KW-0677">Repeat</keyword>
<evidence type="ECO:0000256" key="9">
    <source>
        <dbReference type="ARBA" id="ARBA00022737"/>
    </source>
</evidence>
<gene>
    <name evidence="17" type="ORF">UFOPK2625_00304</name>
    <name evidence="18" type="ORF">UFOPK4043_00601</name>
</gene>
<organism evidence="18">
    <name type="scientific">freshwater metagenome</name>
    <dbReference type="NCBI Taxonomy" id="449393"/>
    <lineage>
        <taxon>unclassified sequences</taxon>
        <taxon>metagenomes</taxon>
        <taxon>ecological metagenomes</taxon>
    </lineage>
</organism>
<dbReference type="SUPFAM" id="SSF46626">
    <property type="entry name" value="Cytochrome c"/>
    <property type="match status" value="2"/>
</dbReference>
<keyword evidence="11 15" id="KW-1133">Transmembrane helix</keyword>
<feature type="domain" description="Cytochrome c" evidence="16">
    <location>
        <begin position="48"/>
        <end position="127"/>
    </location>
</feature>
<keyword evidence="6" id="KW-0349">Heme</keyword>
<dbReference type="Pfam" id="PF13442">
    <property type="entry name" value="Cytochrome_CBB3"/>
    <property type="match status" value="1"/>
</dbReference>
<comment type="subcellular location">
    <subcellularLocation>
        <location evidence="1">Cell membrane</location>
        <topology evidence="1">Multi-pass membrane protein</topology>
    </subcellularLocation>
</comment>
<evidence type="ECO:0000313" key="18">
    <source>
        <dbReference type="EMBL" id="CAB5002720.1"/>
    </source>
</evidence>
<dbReference type="GO" id="GO:0020037">
    <property type="term" value="F:heme binding"/>
    <property type="evidence" value="ECO:0007669"/>
    <property type="project" value="InterPro"/>
</dbReference>
<accession>A0A6J7PB01</accession>
<evidence type="ECO:0000256" key="2">
    <source>
        <dbReference type="ARBA" id="ARBA00012951"/>
    </source>
</evidence>
<evidence type="ECO:0000256" key="4">
    <source>
        <dbReference type="ARBA" id="ARBA00022448"/>
    </source>
</evidence>
<dbReference type="EMBL" id="CAFBPA010000069">
    <property type="protein sequence ID" value="CAB5002720.1"/>
    <property type="molecule type" value="Genomic_DNA"/>
</dbReference>
<dbReference type="InterPro" id="IPR009056">
    <property type="entry name" value="Cyt_c-like_dom"/>
</dbReference>
<dbReference type="PANTHER" id="PTHR33751">
    <property type="entry name" value="CBB3-TYPE CYTOCHROME C OXIDASE SUBUNIT FIXP"/>
    <property type="match status" value="1"/>
</dbReference>
<evidence type="ECO:0000256" key="15">
    <source>
        <dbReference type="SAM" id="Phobius"/>
    </source>
</evidence>
<evidence type="ECO:0000313" key="17">
    <source>
        <dbReference type="EMBL" id="CAB4697098.1"/>
    </source>
</evidence>
<dbReference type="InterPro" id="IPR009152">
    <property type="entry name" value="bc1_cytC-su"/>
</dbReference>
<dbReference type="EMBL" id="CAEZXZ010000028">
    <property type="protein sequence ID" value="CAB4697098.1"/>
    <property type="molecule type" value="Genomic_DNA"/>
</dbReference>
<dbReference type="PROSITE" id="PS51007">
    <property type="entry name" value="CYTC"/>
    <property type="match status" value="2"/>
</dbReference>
<evidence type="ECO:0000256" key="11">
    <source>
        <dbReference type="ARBA" id="ARBA00022989"/>
    </source>
</evidence>
<evidence type="ECO:0000256" key="3">
    <source>
        <dbReference type="ARBA" id="ARBA00017819"/>
    </source>
</evidence>
<evidence type="ECO:0000256" key="1">
    <source>
        <dbReference type="ARBA" id="ARBA00004651"/>
    </source>
</evidence>
<evidence type="ECO:0000256" key="6">
    <source>
        <dbReference type="ARBA" id="ARBA00022617"/>
    </source>
</evidence>
<evidence type="ECO:0000256" key="7">
    <source>
        <dbReference type="ARBA" id="ARBA00022692"/>
    </source>
</evidence>
<dbReference type="GO" id="GO:0008121">
    <property type="term" value="F:quinol-cytochrome-c reductase activity"/>
    <property type="evidence" value="ECO:0007669"/>
    <property type="project" value="UniProtKB-EC"/>
</dbReference>
<dbReference type="InterPro" id="IPR050597">
    <property type="entry name" value="Cytochrome_c_Oxidase_Subunit"/>
</dbReference>
<keyword evidence="5" id="KW-1003">Cell membrane</keyword>
<evidence type="ECO:0000256" key="14">
    <source>
        <dbReference type="ARBA" id="ARBA00029351"/>
    </source>
</evidence>
<protein>
    <recommendedName>
        <fullName evidence="3">Cytochrome bc1 complex cytochrome c subunit</fullName>
        <ecNumber evidence="2">7.1.1.8</ecNumber>
    </recommendedName>
</protein>
<keyword evidence="12" id="KW-0408">Iron</keyword>
<name>A0A6J7PB01_9ZZZZ</name>
<evidence type="ECO:0000256" key="12">
    <source>
        <dbReference type="ARBA" id="ARBA00023004"/>
    </source>
</evidence>
<evidence type="ECO:0000256" key="10">
    <source>
        <dbReference type="ARBA" id="ARBA00022967"/>
    </source>
</evidence>
<dbReference type="PIRSF" id="PIRSF000007">
    <property type="entry name" value="Ubiq_cycred_cyc"/>
    <property type="match status" value="1"/>
</dbReference>
<keyword evidence="4" id="KW-0813">Transport</keyword>
<evidence type="ECO:0000256" key="13">
    <source>
        <dbReference type="ARBA" id="ARBA00023136"/>
    </source>
</evidence>
<evidence type="ECO:0000259" key="16">
    <source>
        <dbReference type="PROSITE" id="PS51007"/>
    </source>
</evidence>
<keyword evidence="7 15" id="KW-0812">Transmembrane</keyword>
<dbReference type="Gene3D" id="1.10.760.10">
    <property type="entry name" value="Cytochrome c-like domain"/>
    <property type="match status" value="2"/>
</dbReference>
<dbReference type="GO" id="GO:0005886">
    <property type="term" value="C:plasma membrane"/>
    <property type="evidence" value="ECO:0007669"/>
    <property type="project" value="UniProtKB-SubCell"/>
</dbReference>
<dbReference type="PANTHER" id="PTHR33751:SF13">
    <property type="entry name" value="CYTOCHROME BC1 COMPLEX CYTOCHROME C SUBUNIT"/>
    <property type="match status" value="1"/>
</dbReference>
<evidence type="ECO:0000256" key="5">
    <source>
        <dbReference type="ARBA" id="ARBA00022475"/>
    </source>
</evidence>
<evidence type="ECO:0000256" key="8">
    <source>
        <dbReference type="ARBA" id="ARBA00022723"/>
    </source>
</evidence>
<dbReference type="Pfam" id="PF00034">
    <property type="entry name" value="Cytochrom_C"/>
    <property type="match status" value="1"/>
</dbReference>
<dbReference type="InterPro" id="IPR036909">
    <property type="entry name" value="Cyt_c-like_dom_sf"/>
</dbReference>
<keyword evidence="13 15" id="KW-0472">Membrane</keyword>
<comment type="catalytic activity">
    <reaction evidence="14">
        <text>a quinol + 2 Fe(III)-[cytochrome c](out) = a quinone + 2 Fe(II)-[cytochrome c](out) + 2 H(+)(out)</text>
        <dbReference type="Rhea" id="RHEA:11484"/>
        <dbReference type="Rhea" id="RHEA-COMP:10350"/>
        <dbReference type="Rhea" id="RHEA-COMP:14399"/>
        <dbReference type="ChEBI" id="CHEBI:15378"/>
        <dbReference type="ChEBI" id="CHEBI:24646"/>
        <dbReference type="ChEBI" id="CHEBI:29033"/>
        <dbReference type="ChEBI" id="CHEBI:29034"/>
        <dbReference type="ChEBI" id="CHEBI:132124"/>
        <dbReference type="EC" id="7.1.1.8"/>
    </reaction>
</comment>
<dbReference type="EC" id="7.1.1.8" evidence="2"/>
<keyword evidence="8" id="KW-0479">Metal-binding</keyword>
<dbReference type="GO" id="GO:0005506">
    <property type="term" value="F:iron ion binding"/>
    <property type="evidence" value="ECO:0007669"/>
    <property type="project" value="InterPro"/>
</dbReference>
<dbReference type="AlphaFoldDB" id="A0A6J7PB01"/>
<sequence length="263" mass="26857">MKFLAARRRQPVVALAMLLFALVAVGGVYAAVGTVRPAEAAGAASSQTQVEMGKQLYLEGCSSCHSLQAQGSTSGPTLIGVGAAAVDFQVGTGRMPLAAPGVQAAAGPPQYNAEETAALAAYVSSLAPGPAIPNAEQVDFGSADVAEGGVLFRVNCQQCHQAAGQGGALTQGKYAPSLMNATPTQMYEAMITGPQSMPVFSDSTLPEEDKKAIIAYVDYLQNAADPGGLSLGRLGPVTEGLFLWTAVFGALIAVAIWIGIKAR</sequence>
<feature type="transmembrane region" description="Helical" evidence="15">
    <location>
        <begin position="241"/>
        <end position="260"/>
    </location>
</feature>
<reference evidence="18" key="1">
    <citation type="submission" date="2020-05" db="EMBL/GenBank/DDBJ databases">
        <authorList>
            <person name="Chiriac C."/>
            <person name="Salcher M."/>
            <person name="Ghai R."/>
            <person name="Kavagutti S V."/>
        </authorList>
    </citation>
    <scope>NUCLEOTIDE SEQUENCE</scope>
</reference>
<proteinExistence type="predicted"/>
<keyword evidence="10" id="KW-1278">Translocase</keyword>